<sequence>MIITINQQKLRRAISALEKIVVRNLSLPILQNIALNTDNGRLKLSSTNLEIGINYWIGAKVEEEGSVAIPARVLSDFVNNVSDEKLTITTKENNILINSNNYKTQILGFSVKEFPIIPKSKTEALISLPAQQWRKLFGAITDSAALSDARPELTGVRLGVVAGFLEVAATDGFRLAERRLGGDFISNFNGNGLIIPRATVQELMRILDGQETELVAMTVSENQIFFSTQESELVSRLIDGCYPDYKKLIPEKVVSRLVVNRTELEKGVRLASIFSSGVADIKLCIEKNELRIAAQNAARGEVNARIGGELKGEGFTSAVNYHYLLDGLKIIEGESIALEFTGDGGPLVLKGEKHSQALYLIMPLRS</sequence>
<reference evidence="13 14" key="1">
    <citation type="journal article" date="2016" name="Nat. Commun.">
        <title>Thousands of microbial genomes shed light on interconnected biogeochemical processes in an aquifer system.</title>
        <authorList>
            <person name="Anantharaman K."/>
            <person name="Brown C.T."/>
            <person name="Hug L.A."/>
            <person name="Sharon I."/>
            <person name="Castelle C.J."/>
            <person name="Probst A.J."/>
            <person name="Thomas B.C."/>
            <person name="Singh A."/>
            <person name="Wilkins M.J."/>
            <person name="Karaoz U."/>
            <person name="Brodie E.L."/>
            <person name="Williams K.H."/>
            <person name="Hubbard S.S."/>
            <person name="Banfield J.F."/>
        </authorList>
    </citation>
    <scope>NUCLEOTIDE SEQUENCE [LARGE SCALE GENOMIC DNA]</scope>
</reference>
<dbReference type="GO" id="GO:0006271">
    <property type="term" value="P:DNA strand elongation involved in DNA replication"/>
    <property type="evidence" value="ECO:0007669"/>
    <property type="project" value="TreeGrafter"/>
</dbReference>
<dbReference type="Pfam" id="PF02767">
    <property type="entry name" value="DNA_pol3_beta_2"/>
    <property type="match status" value="1"/>
</dbReference>
<dbReference type="PANTHER" id="PTHR30478">
    <property type="entry name" value="DNA POLYMERASE III SUBUNIT BETA"/>
    <property type="match status" value="1"/>
</dbReference>
<evidence type="ECO:0000259" key="10">
    <source>
        <dbReference type="Pfam" id="PF00712"/>
    </source>
</evidence>
<keyword evidence="5 9" id="KW-0548">Nucleotidyltransferase</keyword>
<comment type="subunit">
    <text evidence="9">Forms a ring-shaped head-to-tail homodimer around DNA.</text>
</comment>
<dbReference type="Proteomes" id="UP000177478">
    <property type="component" value="Unassembled WGS sequence"/>
</dbReference>
<name>A0A1F8G2N8_9BACT</name>
<evidence type="ECO:0000259" key="11">
    <source>
        <dbReference type="Pfam" id="PF02767"/>
    </source>
</evidence>
<keyword evidence="4 9" id="KW-0808">Transferase</keyword>
<dbReference type="GO" id="GO:0005737">
    <property type="term" value="C:cytoplasm"/>
    <property type="evidence" value="ECO:0007669"/>
    <property type="project" value="UniProtKB-SubCell"/>
</dbReference>
<dbReference type="AlphaFoldDB" id="A0A1F8G2N8"/>
<keyword evidence="6 9" id="KW-0235">DNA replication</keyword>
<comment type="subcellular location">
    <subcellularLocation>
        <location evidence="1 9">Cytoplasm</location>
    </subcellularLocation>
</comment>
<dbReference type="GO" id="GO:0003677">
    <property type="term" value="F:DNA binding"/>
    <property type="evidence" value="ECO:0007669"/>
    <property type="project" value="UniProtKB-UniRule"/>
</dbReference>
<dbReference type="GO" id="GO:0008408">
    <property type="term" value="F:3'-5' exonuclease activity"/>
    <property type="evidence" value="ECO:0007669"/>
    <property type="project" value="InterPro"/>
</dbReference>
<comment type="function">
    <text evidence="9">Confers DNA tethering and processivity to DNA polymerases and other proteins. Acts as a clamp, forming a ring around DNA (a reaction catalyzed by the clamp-loading complex) which diffuses in an ATP-independent manner freely and bidirectionally along dsDNA. Initially characterized for its ability to contact the catalytic subunit of DNA polymerase III (Pol III), a complex, multichain enzyme responsible for most of the replicative synthesis in bacteria; Pol III exhibits 3'-5' exonuclease proofreading activity. The beta chain is required for initiation of replication as well as for processivity of DNA replication.</text>
</comment>
<feature type="domain" description="DNA polymerase III beta sliding clamp central" evidence="11">
    <location>
        <begin position="128"/>
        <end position="244"/>
    </location>
</feature>
<organism evidence="13 14">
    <name type="scientific">Candidatus Yanofskybacteria bacterium RIFCSPHIGHO2_12_FULL_45_19b</name>
    <dbReference type="NCBI Taxonomy" id="1802689"/>
    <lineage>
        <taxon>Bacteria</taxon>
        <taxon>Candidatus Yanofskyibacteriota</taxon>
    </lineage>
</organism>
<evidence type="ECO:0000256" key="8">
    <source>
        <dbReference type="ARBA" id="ARBA00023125"/>
    </source>
</evidence>
<feature type="domain" description="DNA polymerase III beta sliding clamp C-terminal" evidence="12">
    <location>
        <begin position="246"/>
        <end position="365"/>
    </location>
</feature>
<evidence type="ECO:0000256" key="6">
    <source>
        <dbReference type="ARBA" id="ARBA00022705"/>
    </source>
</evidence>
<dbReference type="PANTHER" id="PTHR30478:SF0">
    <property type="entry name" value="BETA SLIDING CLAMP"/>
    <property type="match status" value="1"/>
</dbReference>
<protein>
    <recommendedName>
        <fullName evidence="9">Beta sliding clamp</fullName>
    </recommendedName>
</protein>
<comment type="similarity">
    <text evidence="2 9">Belongs to the beta sliding clamp family.</text>
</comment>
<dbReference type="STRING" id="1802689.A3F25_02720"/>
<proteinExistence type="inferred from homology"/>
<dbReference type="SMART" id="SM00480">
    <property type="entry name" value="POL3Bc"/>
    <property type="match status" value="1"/>
</dbReference>
<evidence type="ECO:0000256" key="7">
    <source>
        <dbReference type="ARBA" id="ARBA00022932"/>
    </source>
</evidence>
<dbReference type="InterPro" id="IPR001001">
    <property type="entry name" value="DNA_polIII_beta"/>
</dbReference>
<dbReference type="InterPro" id="IPR022635">
    <property type="entry name" value="DNA_polIII_beta_C"/>
</dbReference>
<gene>
    <name evidence="13" type="ORF">A3F25_02720</name>
</gene>
<dbReference type="GO" id="GO:0003887">
    <property type="term" value="F:DNA-directed DNA polymerase activity"/>
    <property type="evidence" value="ECO:0007669"/>
    <property type="project" value="UniProtKB-UniRule"/>
</dbReference>
<dbReference type="Pfam" id="PF00712">
    <property type="entry name" value="DNA_pol3_beta"/>
    <property type="match status" value="1"/>
</dbReference>
<feature type="domain" description="DNA polymerase III beta sliding clamp N-terminal" evidence="10">
    <location>
        <begin position="1"/>
        <end position="118"/>
    </location>
</feature>
<dbReference type="GO" id="GO:0009360">
    <property type="term" value="C:DNA polymerase III complex"/>
    <property type="evidence" value="ECO:0007669"/>
    <property type="project" value="InterPro"/>
</dbReference>
<evidence type="ECO:0000256" key="9">
    <source>
        <dbReference type="PIRNR" id="PIRNR000804"/>
    </source>
</evidence>
<evidence type="ECO:0000256" key="2">
    <source>
        <dbReference type="ARBA" id="ARBA00010752"/>
    </source>
</evidence>
<dbReference type="CDD" id="cd00140">
    <property type="entry name" value="beta_clamp"/>
    <property type="match status" value="1"/>
</dbReference>
<keyword evidence="8" id="KW-0238">DNA-binding</keyword>
<dbReference type="InterPro" id="IPR022637">
    <property type="entry name" value="DNA_polIII_beta_cen"/>
</dbReference>
<dbReference type="Gene3D" id="3.70.10.10">
    <property type="match status" value="1"/>
</dbReference>
<evidence type="ECO:0000256" key="3">
    <source>
        <dbReference type="ARBA" id="ARBA00022490"/>
    </source>
</evidence>
<evidence type="ECO:0000256" key="1">
    <source>
        <dbReference type="ARBA" id="ARBA00004496"/>
    </source>
</evidence>
<comment type="caution">
    <text evidence="13">The sequence shown here is derived from an EMBL/GenBank/DDBJ whole genome shotgun (WGS) entry which is preliminary data.</text>
</comment>
<dbReference type="Gene3D" id="3.10.150.10">
    <property type="entry name" value="DNA Polymerase III, subunit A, domain 2"/>
    <property type="match status" value="1"/>
</dbReference>
<evidence type="ECO:0000259" key="12">
    <source>
        <dbReference type="Pfam" id="PF02768"/>
    </source>
</evidence>
<evidence type="ECO:0000313" key="14">
    <source>
        <dbReference type="Proteomes" id="UP000177478"/>
    </source>
</evidence>
<dbReference type="SUPFAM" id="SSF55979">
    <property type="entry name" value="DNA clamp"/>
    <property type="match status" value="3"/>
</dbReference>
<dbReference type="InterPro" id="IPR046938">
    <property type="entry name" value="DNA_clamp_sf"/>
</dbReference>
<keyword evidence="3 9" id="KW-0963">Cytoplasm</keyword>
<dbReference type="EMBL" id="MGKD01000029">
    <property type="protein sequence ID" value="OGN18809.1"/>
    <property type="molecule type" value="Genomic_DNA"/>
</dbReference>
<keyword evidence="7 9" id="KW-0239">DNA-directed DNA polymerase</keyword>
<dbReference type="InterPro" id="IPR022634">
    <property type="entry name" value="DNA_polIII_beta_N"/>
</dbReference>
<evidence type="ECO:0000256" key="4">
    <source>
        <dbReference type="ARBA" id="ARBA00022679"/>
    </source>
</evidence>
<evidence type="ECO:0000256" key="5">
    <source>
        <dbReference type="ARBA" id="ARBA00022695"/>
    </source>
</evidence>
<dbReference type="NCBIfam" id="TIGR00663">
    <property type="entry name" value="dnan"/>
    <property type="match status" value="1"/>
</dbReference>
<evidence type="ECO:0000313" key="13">
    <source>
        <dbReference type="EMBL" id="OGN18809.1"/>
    </source>
</evidence>
<dbReference type="PIRSF" id="PIRSF000804">
    <property type="entry name" value="DNA_pol_III_b"/>
    <property type="match status" value="1"/>
</dbReference>
<accession>A0A1F8G2N8</accession>
<dbReference type="Pfam" id="PF02768">
    <property type="entry name" value="DNA_pol3_beta_3"/>
    <property type="match status" value="1"/>
</dbReference>